<feature type="non-terminal residue" evidence="1">
    <location>
        <position position="53"/>
    </location>
</feature>
<evidence type="ECO:0000313" key="2">
    <source>
        <dbReference type="Proteomes" id="UP000037696"/>
    </source>
</evidence>
<accession>A0A0M8NPN3</accession>
<dbReference type="EMBL" id="LHQQ01000603">
    <property type="protein sequence ID" value="KOS36188.1"/>
    <property type="molecule type" value="Genomic_DNA"/>
</dbReference>
<reference evidence="1 2" key="1">
    <citation type="submission" date="2015-08" db="EMBL/GenBank/DDBJ databases">
        <title>Genome sequencing of Penicillium nordicum.</title>
        <authorList>
            <person name="Nguyen H.D."/>
            <person name="Seifert K.A."/>
        </authorList>
    </citation>
    <scope>NUCLEOTIDE SEQUENCE [LARGE SCALE GENOMIC DNA]</scope>
    <source>
        <strain evidence="1 2">DAOMC 185683</strain>
    </source>
</reference>
<organism evidence="1 2">
    <name type="scientific">Penicillium nordicum</name>
    <dbReference type="NCBI Taxonomy" id="229535"/>
    <lineage>
        <taxon>Eukaryota</taxon>
        <taxon>Fungi</taxon>
        <taxon>Dikarya</taxon>
        <taxon>Ascomycota</taxon>
        <taxon>Pezizomycotina</taxon>
        <taxon>Eurotiomycetes</taxon>
        <taxon>Eurotiomycetidae</taxon>
        <taxon>Eurotiales</taxon>
        <taxon>Aspergillaceae</taxon>
        <taxon>Penicillium</taxon>
    </lineage>
</organism>
<sequence length="53" mass="5767">MMKSVGAVMGITGHIRQSWPAASSNGRSNDLKFLSLSVTLNSLINFTLHHALR</sequence>
<dbReference type="Proteomes" id="UP000037696">
    <property type="component" value="Unassembled WGS sequence"/>
</dbReference>
<protein>
    <submittedName>
        <fullName evidence="1">Uncharacterized protein</fullName>
    </submittedName>
</protein>
<evidence type="ECO:0000313" key="1">
    <source>
        <dbReference type="EMBL" id="KOS36188.1"/>
    </source>
</evidence>
<name>A0A0M8NPN3_9EURO</name>
<keyword evidence="2" id="KW-1185">Reference proteome</keyword>
<dbReference type="AlphaFoldDB" id="A0A0M8NPN3"/>
<gene>
    <name evidence="1" type="ORF">ACN38_g13092</name>
</gene>
<comment type="caution">
    <text evidence="1">The sequence shown here is derived from an EMBL/GenBank/DDBJ whole genome shotgun (WGS) entry which is preliminary data.</text>
</comment>
<proteinExistence type="predicted"/>